<evidence type="ECO:0000313" key="28">
    <source>
        <dbReference type="Proteomes" id="UP000078529"/>
    </source>
</evidence>
<evidence type="ECO:0000256" key="2">
    <source>
        <dbReference type="ARBA" id="ARBA00005967"/>
    </source>
</evidence>
<dbReference type="PROSITE" id="PS01069">
    <property type="entry name" value="DAGK_PROKAR"/>
    <property type="match status" value="1"/>
</dbReference>
<evidence type="ECO:0000256" key="18">
    <source>
        <dbReference type="ARBA" id="ARBA00023209"/>
    </source>
</evidence>
<evidence type="ECO:0000256" key="8">
    <source>
        <dbReference type="ARBA" id="ARBA00022679"/>
    </source>
</evidence>
<dbReference type="Proteomes" id="UP000078272">
    <property type="component" value="Unassembled WGS sequence"/>
</dbReference>
<dbReference type="InterPro" id="IPR033718">
    <property type="entry name" value="DAGK_prok"/>
</dbReference>
<evidence type="ECO:0000256" key="6">
    <source>
        <dbReference type="ARBA" id="ARBA00022516"/>
    </source>
</evidence>
<feature type="binding site" evidence="21">
    <location>
        <begin position="41"/>
        <end position="45"/>
    </location>
    <ligand>
        <name>substrate</name>
    </ligand>
</feature>
<feature type="binding site" evidence="22">
    <location>
        <position position="39"/>
    </location>
    <ligand>
        <name>ATP</name>
        <dbReference type="ChEBI" id="CHEBI:30616"/>
    </ligand>
</feature>
<feature type="binding site" evidence="23">
    <location>
        <position position="87"/>
    </location>
    <ligand>
        <name>a divalent metal cation</name>
        <dbReference type="ChEBI" id="CHEBI:60240"/>
    </ligand>
</feature>
<accession>A0A175R8Y0</accession>
<dbReference type="GO" id="GO:0046872">
    <property type="term" value="F:metal ion binding"/>
    <property type="evidence" value="ECO:0007669"/>
    <property type="project" value="UniProtKB-KW"/>
</dbReference>
<evidence type="ECO:0000256" key="22">
    <source>
        <dbReference type="PIRSR" id="PIRSR600829-3"/>
    </source>
</evidence>
<dbReference type="PATRIC" id="fig|401562.3.peg.1068"/>
<keyword evidence="19 24" id="KW-1208">Phospholipid metabolism</keyword>
<evidence type="ECO:0000256" key="12">
    <source>
        <dbReference type="ARBA" id="ARBA00022777"/>
    </source>
</evidence>
<dbReference type="RefSeq" id="WP_058600025.1">
    <property type="nucleotide sequence ID" value="NZ_LDPZ01000017.1"/>
</dbReference>
<comment type="function">
    <text evidence="24">Catalyzes the ATP-dependent phosphorylation of sn-l,2-diacylglycerol (DAG) to phosphatidic acid. Involved in the recycling of diacylglycerol produced as a by-product during membrane-derived oligosaccharide (MDO) biosynthesis.</text>
</comment>
<dbReference type="GO" id="GO:0004143">
    <property type="term" value="F:ATP-dependent diacylglycerol kinase activity"/>
    <property type="evidence" value="ECO:0007669"/>
    <property type="project" value="UniProtKB-EC"/>
</dbReference>
<evidence type="ECO:0000256" key="23">
    <source>
        <dbReference type="PIRSR" id="PIRSR600829-4"/>
    </source>
</evidence>
<evidence type="ECO:0000256" key="4">
    <source>
        <dbReference type="ARBA" id="ARBA00017575"/>
    </source>
</evidence>
<comment type="similarity">
    <text evidence="2 24">Belongs to the bacterial diacylglycerol kinase family.</text>
</comment>
<evidence type="ECO:0000256" key="16">
    <source>
        <dbReference type="ARBA" id="ARBA00023098"/>
    </source>
</evidence>
<evidence type="ECO:0000256" key="21">
    <source>
        <dbReference type="PIRSR" id="PIRSR600829-2"/>
    </source>
</evidence>
<evidence type="ECO:0000256" key="15">
    <source>
        <dbReference type="ARBA" id="ARBA00022989"/>
    </source>
</evidence>
<dbReference type="EC" id="2.7.1.107" evidence="3 24"/>
<dbReference type="PANTHER" id="PTHR34299:SF1">
    <property type="entry name" value="DIACYLGLYCEROL KINASE"/>
    <property type="match status" value="1"/>
</dbReference>
<dbReference type="Gene3D" id="1.10.287.3610">
    <property type="match status" value="1"/>
</dbReference>
<evidence type="ECO:0000256" key="7">
    <source>
        <dbReference type="ARBA" id="ARBA00022519"/>
    </source>
</evidence>
<name>A0A175R8Y0_9HYPH</name>
<evidence type="ECO:0000313" key="26">
    <source>
        <dbReference type="EMBL" id="KTR05998.1"/>
    </source>
</evidence>
<evidence type="ECO:0000256" key="20">
    <source>
        <dbReference type="PIRSR" id="PIRSR600829-1"/>
    </source>
</evidence>
<dbReference type="STRING" id="401562.NS365_09425"/>
<reference evidence="27 28" key="1">
    <citation type="journal article" date="2016" name="Front. Microbiol.">
        <title>Genomic Resource of Rice Seed Associated Bacteria.</title>
        <authorList>
            <person name="Midha S."/>
            <person name="Bansal K."/>
            <person name="Sharma S."/>
            <person name="Kumar N."/>
            <person name="Patil P.P."/>
            <person name="Chaudhry V."/>
            <person name="Patil P.B."/>
        </authorList>
    </citation>
    <scope>NUCLEOTIDE SEQUENCE [LARGE SCALE GENOMIC DNA]</scope>
    <source>
        <strain evidence="25 27">NS226</strain>
        <strain evidence="26 28">NS365</strain>
    </source>
</reference>
<dbReference type="GO" id="GO:0005524">
    <property type="term" value="F:ATP binding"/>
    <property type="evidence" value="ECO:0007669"/>
    <property type="project" value="UniProtKB-KW"/>
</dbReference>
<dbReference type="GO" id="GO:0005886">
    <property type="term" value="C:plasma membrane"/>
    <property type="evidence" value="ECO:0007669"/>
    <property type="project" value="UniProtKB-SubCell"/>
</dbReference>
<evidence type="ECO:0000256" key="14">
    <source>
        <dbReference type="ARBA" id="ARBA00022842"/>
    </source>
</evidence>
<evidence type="ECO:0000256" key="10">
    <source>
        <dbReference type="ARBA" id="ARBA00022723"/>
    </source>
</evidence>
<keyword evidence="17 24" id="KW-0472">Membrane</keyword>
<dbReference type="AlphaFoldDB" id="A0A175R8Y0"/>
<feature type="binding site" evidence="22">
    <location>
        <position position="28"/>
    </location>
    <ligand>
        <name>ATP</name>
        <dbReference type="ChEBI" id="CHEBI:30616"/>
    </ligand>
</feature>
<comment type="caution">
    <text evidence="25">The sequence shown here is derived from an EMBL/GenBank/DDBJ whole genome shotgun (WGS) entry which is preliminary data.</text>
</comment>
<comment type="catalytic activity">
    <reaction evidence="24">
        <text>a 1,2-diacyl-sn-glycerol + ATP = a 1,2-diacyl-sn-glycero-3-phosphate + ADP + H(+)</text>
        <dbReference type="Rhea" id="RHEA:10272"/>
        <dbReference type="ChEBI" id="CHEBI:15378"/>
        <dbReference type="ChEBI" id="CHEBI:17815"/>
        <dbReference type="ChEBI" id="CHEBI:30616"/>
        <dbReference type="ChEBI" id="CHEBI:58608"/>
        <dbReference type="ChEBI" id="CHEBI:456216"/>
        <dbReference type="EC" id="2.7.1.107"/>
    </reaction>
</comment>
<keyword evidence="28" id="KW-1185">Reference proteome</keyword>
<comment type="subcellular location">
    <subcellularLocation>
        <location evidence="1 24">Cell inner membrane</location>
        <topology evidence="1 24">Multi-pass membrane protein</topology>
    </subcellularLocation>
</comment>
<evidence type="ECO:0000256" key="3">
    <source>
        <dbReference type="ARBA" id="ARBA00012133"/>
    </source>
</evidence>
<dbReference type="Pfam" id="PF01219">
    <property type="entry name" value="DAGK_prokar"/>
    <property type="match status" value="1"/>
</dbReference>
<feature type="binding site" evidence="22">
    <location>
        <begin position="105"/>
        <end position="106"/>
    </location>
    <ligand>
        <name>ATP</name>
        <dbReference type="ChEBI" id="CHEBI:30616"/>
    </ligand>
</feature>
<feature type="binding site" evidence="22">
    <location>
        <position position="87"/>
    </location>
    <ligand>
        <name>ATP</name>
        <dbReference type="ChEBI" id="CHEBI:30616"/>
    </ligand>
</feature>
<evidence type="ECO:0000313" key="27">
    <source>
        <dbReference type="Proteomes" id="UP000078272"/>
    </source>
</evidence>
<evidence type="ECO:0000313" key="25">
    <source>
        <dbReference type="EMBL" id="KTQ96080.1"/>
    </source>
</evidence>
<evidence type="ECO:0000256" key="19">
    <source>
        <dbReference type="ARBA" id="ARBA00023264"/>
    </source>
</evidence>
<keyword evidence="7 24" id="KW-0997">Cell inner membrane</keyword>
<keyword evidence="5" id="KW-1003">Cell membrane</keyword>
<dbReference type="EMBL" id="LDQA01000021">
    <property type="protein sequence ID" value="KTR05998.1"/>
    <property type="molecule type" value="Genomic_DNA"/>
</dbReference>
<organism evidence="25 27">
    <name type="scientific">Aureimonas ureilytica</name>
    <dbReference type="NCBI Taxonomy" id="401562"/>
    <lineage>
        <taxon>Bacteria</taxon>
        <taxon>Pseudomonadati</taxon>
        <taxon>Pseudomonadota</taxon>
        <taxon>Alphaproteobacteria</taxon>
        <taxon>Hyphomicrobiales</taxon>
        <taxon>Aurantimonadaceae</taxon>
        <taxon>Aureimonas</taxon>
    </lineage>
</organism>
<dbReference type="OrthoDB" id="9796011at2"/>
<feature type="active site" description="Proton acceptor" evidence="20">
    <location>
        <position position="80"/>
    </location>
</feature>
<evidence type="ECO:0000256" key="1">
    <source>
        <dbReference type="ARBA" id="ARBA00004429"/>
    </source>
</evidence>
<evidence type="ECO:0000256" key="5">
    <source>
        <dbReference type="ARBA" id="ARBA00022475"/>
    </source>
</evidence>
<dbReference type="InterPro" id="IPR000829">
    <property type="entry name" value="DAGK"/>
</dbReference>
<comment type="caution">
    <text evidence="24">Lacks conserved residue(s) required for the propagation of feature annotation.</text>
</comment>
<keyword evidence="13 22" id="KW-0067">ATP-binding</keyword>
<evidence type="ECO:0000256" key="9">
    <source>
        <dbReference type="ARBA" id="ARBA00022692"/>
    </source>
</evidence>
<evidence type="ECO:0000256" key="11">
    <source>
        <dbReference type="ARBA" id="ARBA00022741"/>
    </source>
</evidence>
<dbReference type="CDD" id="cd14264">
    <property type="entry name" value="DAGK_IM"/>
    <property type="match status" value="1"/>
</dbReference>
<evidence type="ECO:0000256" key="13">
    <source>
        <dbReference type="ARBA" id="ARBA00022840"/>
    </source>
</evidence>
<sequence>MSLDLSLDRTAAPQKKRGAGHLFAAARYSFGGFRRILGETAFRHELMAGGALLGVFALIGASPLDFLVQIVLMLVLMAGEALNTAIEVIVDRVSPEISDFAKQAKDLGSFAVFCLILANCGYGAVVLLRAF</sequence>
<feature type="binding site" evidence="21">
    <location>
        <position position="109"/>
    </location>
    <ligand>
        <name>substrate</name>
    </ligand>
</feature>
<gene>
    <name evidence="25" type="ORF">NS226_08480</name>
    <name evidence="26" type="ORF">NS365_09425</name>
</gene>
<dbReference type="GO" id="GO:0006654">
    <property type="term" value="P:phosphatidic acid biosynthetic process"/>
    <property type="evidence" value="ECO:0007669"/>
    <property type="project" value="InterPro"/>
</dbReference>
<protein>
    <recommendedName>
        <fullName evidence="4 24">Diacylglycerol kinase</fullName>
        <ecNumber evidence="3 24">2.7.1.107</ecNumber>
    </recommendedName>
</protein>
<feature type="binding site" evidence="21">
    <location>
        <position position="80"/>
    </location>
    <ligand>
        <name>substrate</name>
    </ligand>
</feature>
<keyword evidence="15 24" id="KW-1133">Transmembrane helix</keyword>
<keyword evidence="6" id="KW-0444">Lipid biosynthesis</keyword>
<keyword evidence="16 24" id="KW-0443">Lipid metabolism</keyword>
<evidence type="ECO:0000256" key="17">
    <source>
        <dbReference type="ARBA" id="ARBA00023136"/>
    </source>
</evidence>
<dbReference type="PANTHER" id="PTHR34299">
    <property type="entry name" value="DIACYLGLYCEROL KINASE"/>
    <property type="match status" value="1"/>
</dbReference>
<dbReference type="Proteomes" id="UP000078529">
    <property type="component" value="Unassembled WGS sequence"/>
</dbReference>
<feature type="transmembrane region" description="Helical" evidence="24">
    <location>
        <begin position="107"/>
        <end position="128"/>
    </location>
</feature>
<comment type="cofactor">
    <cofactor evidence="23">
        <name>Mg(2+)</name>
        <dbReference type="ChEBI" id="CHEBI:18420"/>
    </cofactor>
    <text evidence="23">Mn(2+), Zn(2+), Cd(2+) and Co(2+) support activity to lesser extents.</text>
</comment>
<dbReference type="EMBL" id="LDPZ01000017">
    <property type="protein sequence ID" value="KTQ96080.1"/>
    <property type="molecule type" value="Genomic_DNA"/>
</dbReference>
<keyword evidence="9 24" id="KW-0812">Transmembrane</keyword>
<feature type="binding site" evidence="23">
    <location>
        <position position="39"/>
    </location>
    <ligand>
        <name>a divalent metal cation</name>
        <dbReference type="ChEBI" id="CHEBI:60240"/>
    </ligand>
</feature>
<keyword evidence="8 24" id="KW-0808">Transferase</keyword>
<keyword evidence="18" id="KW-0594">Phospholipid biosynthesis</keyword>
<dbReference type="InterPro" id="IPR036945">
    <property type="entry name" value="DAGK_sf"/>
</dbReference>
<keyword evidence="12 24" id="KW-0418">Kinase</keyword>
<proteinExistence type="inferred from homology"/>
<evidence type="ECO:0000256" key="24">
    <source>
        <dbReference type="RuleBase" id="RU363065"/>
    </source>
</evidence>
<keyword evidence="11 22" id="KW-0547">Nucleotide-binding</keyword>
<keyword evidence="14 23" id="KW-0460">Magnesium</keyword>
<keyword evidence="10 23" id="KW-0479">Metal-binding</keyword>